<dbReference type="Proteomes" id="UP000652219">
    <property type="component" value="Unassembled WGS sequence"/>
</dbReference>
<evidence type="ECO:0000256" key="1">
    <source>
        <dbReference type="SAM" id="MobiDB-lite"/>
    </source>
</evidence>
<feature type="compositionally biased region" description="Low complexity" evidence="1">
    <location>
        <begin position="55"/>
        <end position="77"/>
    </location>
</feature>
<proteinExistence type="predicted"/>
<feature type="region of interest" description="Disordered" evidence="1">
    <location>
        <begin position="46"/>
        <end position="83"/>
    </location>
</feature>
<protein>
    <submittedName>
        <fullName evidence="2">Uncharacterized protein</fullName>
    </submittedName>
</protein>
<evidence type="ECO:0000313" key="3">
    <source>
        <dbReference type="Proteomes" id="UP000652219"/>
    </source>
</evidence>
<reference evidence="2 3" key="1">
    <citation type="journal article" date="2020" name="Phytopathology">
        <title>Genome Sequence Resources of Colletotrichum truncatum, C. plurivorum, C. musicola, and C. sojae: Four Species Pathogenic to Soybean (Glycine max).</title>
        <authorList>
            <person name="Rogerio F."/>
            <person name="Boufleur T.R."/>
            <person name="Ciampi-Guillardi M."/>
            <person name="Sukno S.A."/>
            <person name="Thon M.R."/>
            <person name="Massola Junior N.S."/>
            <person name="Baroncelli R."/>
        </authorList>
    </citation>
    <scope>NUCLEOTIDE SEQUENCE [LARGE SCALE GENOMIC DNA]</scope>
    <source>
        <strain evidence="2 3">LFN0009</strain>
    </source>
</reference>
<sequence length="83" mass="9265">MPSPNTDDKNTKKDPLRSVLESKGIHFQIKSGKATYECHLQDRASYERTQATRRNSSQSISTQDTQSTTDTQNITSSDPTTTT</sequence>
<evidence type="ECO:0000313" key="2">
    <source>
        <dbReference type="EMBL" id="KAF6815440.1"/>
    </source>
</evidence>
<keyword evidence="3" id="KW-1185">Reference proteome</keyword>
<comment type="caution">
    <text evidence="2">The sequence shown here is derived from an EMBL/GenBank/DDBJ whole genome shotgun (WGS) entry which is preliminary data.</text>
</comment>
<organism evidence="2 3">
    <name type="scientific">Colletotrichum sojae</name>
    <dbReference type="NCBI Taxonomy" id="2175907"/>
    <lineage>
        <taxon>Eukaryota</taxon>
        <taxon>Fungi</taxon>
        <taxon>Dikarya</taxon>
        <taxon>Ascomycota</taxon>
        <taxon>Pezizomycotina</taxon>
        <taxon>Sordariomycetes</taxon>
        <taxon>Hypocreomycetidae</taxon>
        <taxon>Glomerellales</taxon>
        <taxon>Glomerellaceae</taxon>
        <taxon>Colletotrichum</taxon>
        <taxon>Colletotrichum orchidearum species complex</taxon>
    </lineage>
</organism>
<name>A0A8H6JLY1_9PEZI</name>
<gene>
    <name evidence="2" type="ORF">CSOJ01_03523</name>
</gene>
<dbReference type="EMBL" id="WIGN01000035">
    <property type="protein sequence ID" value="KAF6815440.1"/>
    <property type="molecule type" value="Genomic_DNA"/>
</dbReference>
<accession>A0A8H6JLY1</accession>
<dbReference type="AlphaFoldDB" id="A0A8H6JLY1"/>